<keyword evidence="4 10" id="KW-1003">Cell membrane</keyword>
<keyword evidence="3 10" id="KW-0813">Transport</keyword>
<gene>
    <name evidence="12" type="ORF">BDK63_001488</name>
</gene>
<evidence type="ECO:0000313" key="12">
    <source>
        <dbReference type="EMBL" id="MBB3330620.1"/>
    </source>
</evidence>
<feature type="domain" description="T2SS protein K first SAM-like" evidence="11">
    <location>
        <begin position="99"/>
        <end position="201"/>
    </location>
</feature>
<evidence type="ECO:0000256" key="6">
    <source>
        <dbReference type="ARBA" id="ARBA00022692"/>
    </source>
</evidence>
<dbReference type="SUPFAM" id="SSF158544">
    <property type="entry name" value="GspK insert domain-like"/>
    <property type="match status" value="2"/>
</dbReference>
<dbReference type="PIRSF" id="PIRSF002786">
    <property type="entry name" value="XcpX"/>
    <property type="match status" value="1"/>
</dbReference>
<dbReference type="Pfam" id="PF21687">
    <property type="entry name" value="T2SSK_1st"/>
    <property type="match status" value="1"/>
</dbReference>
<evidence type="ECO:0000256" key="8">
    <source>
        <dbReference type="ARBA" id="ARBA00022989"/>
    </source>
</evidence>
<keyword evidence="5 10" id="KW-0997">Cell inner membrane</keyword>
<dbReference type="NCBIfam" id="NF037980">
    <property type="entry name" value="T2SS_GspK"/>
    <property type="match status" value="1"/>
</dbReference>
<dbReference type="Gene3D" id="3.30.1300.30">
    <property type="entry name" value="GSPII I/J protein-like"/>
    <property type="match status" value="1"/>
</dbReference>
<keyword evidence="8" id="KW-1133">Transmembrane helix</keyword>
<comment type="similarity">
    <text evidence="2 10">Belongs to the GSP K family.</text>
</comment>
<dbReference type="AlphaFoldDB" id="A0A7W5PAE4"/>
<evidence type="ECO:0000256" key="9">
    <source>
        <dbReference type="ARBA" id="ARBA00023136"/>
    </source>
</evidence>
<evidence type="ECO:0000259" key="11">
    <source>
        <dbReference type="Pfam" id="PF21687"/>
    </source>
</evidence>
<proteinExistence type="inferred from homology"/>
<keyword evidence="13" id="KW-1185">Reference proteome</keyword>
<evidence type="ECO:0000256" key="2">
    <source>
        <dbReference type="ARBA" id="ARBA00007246"/>
    </source>
</evidence>
<evidence type="ECO:0000256" key="3">
    <source>
        <dbReference type="ARBA" id="ARBA00022448"/>
    </source>
</evidence>
<dbReference type="InterPro" id="IPR038072">
    <property type="entry name" value="GspK_central_sf"/>
</dbReference>
<name>A0A7W5PAE4_9GAMM</name>
<dbReference type="InterPro" id="IPR049031">
    <property type="entry name" value="T2SSK_SAM-like_1st"/>
</dbReference>
<dbReference type="GO" id="GO:0005886">
    <property type="term" value="C:plasma membrane"/>
    <property type="evidence" value="ECO:0007669"/>
    <property type="project" value="UniProtKB-SubCell"/>
</dbReference>
<keyword evidence="7" id="KW-0653">Protein transport</keyword>
<dbReference type="RefSeq" id="WP_246385928.1">
    <property type="nucleotide sequence ID" value="NZ_JACHZF010000009.1"/>
</dbReference>
<keyword evidence="9 10" id="KW-0472">Membrane</keyword>
<reference evidence="12 13" key="1">
    <citation type="submission" date="2020-08" db="EMBL/GenBank/DDBJ databases">
        <title>Genomic Encyclopedia of Archaeal and Bacterial Type Strains, Phase II (KMG-II): from individual species to whole genera.</title>
        <authorList>
            <person name="Goeker M."/>
        </authorList>
    </citation>
    <scope>NUCLEOTIDE SEQUENCE [LARGE SCALE GENOMIC DNA]</scope>
    <source>
        <strain evidence="12 13">5AG</strain>
    </source>
</reference>
<evidence type="ECO:0000256" key="4">
    <source>
        <dbReference type="ARBA" id="ARBA00022475"/>
    </source>
</evidence>
<evidence type="ECO:0000256" key="5">
    <source>
        <dbReference type="ARBA" id="ARBA00022519"/>
    </source>
</evidence>
<keyword evidence="6" id="KW-0812">Transmembrane</keyword>
<evidence type="ECO:0000256" key="1">
    <source>
        <dbReference type="ARBA" id="ARBA00004533"/>
    </source>
</evidence>
<protein>
    <recommendedName>
        <fullName evidence="10">Type II secretion system protein K</fullName>
    </recommendedName>
</protein>
<evidence type="ECO:0000313" key="13">
    <source>
        <dbReference type="Proteomes" id="UP000553442"/>
    </source>
</evidence>
<dbReference type="PANTHER" id="PTHR38831:SF1">
    <property type="entry name" value="TYPE II SECRETION SYSTEM PROTEIN K-RELATED"/>
    <property type="match status" value="1"/>
</dbReference>
<dbReference type="EMBL" id="JACHZF010000009">
    <property type="protein sequence ID" value="MBB3330620.1"/>
    <property type="molecule type" value="Genomic_DNA"/>
</dbReference>
<dbReference type="Proteomes" id="UP000553442">
    <property type="component" value="Unassembled WGS sequence"/>
</dbReference>
<comment type="caution">
    <text evidence="12">The sequence shown here is derived from an EMBL/GenBank/DDBJ whole genome shotgun (WGS) entry which is preliminary data.</text>
</comment>
<dbReference type="GO" id="GO:0009306">
    <property type="term" value="P:protein secretion"/>
    <property type="evidence" value="ECO:0007669"/>
    <property type="project" value="InterPro"/>
</dbReference>
<organism evidence="12 13">
    <name type="scientific">Halomonas campaniensis</name>
    <dbReference type="NCBI Taxonomy" id="213554"/>
    <lineage>
        <taxon>Bacteria</taxon>
        <taxon>Pseudomonadati</taxon>
        <taxon>Pseudomonadota</taxon>
        <taxon>Gammaproteobacteria</taxon>
        <taxon>Oceanospirillales</taxon>
        <taxon>Halomonadaceae</taxon>
        <taxon>Halomonas</taxon>
    </lineage>
</organism>
<dbReference type="Gene3D" id="1.10.40.60">
    <property type="entry name" value="EpsJ-like"/>
    <property type="match status" value="2"/>
</dbReference>
<comment type="subcellular location">
    <subcellularLocation>
        <location evidence="1 10">Cell inner membrane</location>
    </subcellularLocation>
</comment>
<dbReference type="InterPro" id="IPR005628">
    <property type="entry name" value="GspK"/>
</dbReference>
<accession>A0A7W5PAE4</accession>
<evidence type="ECO:0000256" key="10">
    <source>
        <dbReference type="PIRNR" id="PIRNR002786"/>
    </source>
</evidence>
<evidence type="ECO:0000256" key="7">
    <source>
        <dbReference type="ARBA" id="ARBA00022927"/>
    </source>
</evidence>
<sequence>MSRQGGVALLMVLLCLALSSLLLAGLAEEGRRDLRRLSLLQAETQARFHARGAELLVERALTDPAARLAPAWWRRLAGEPQRLETPEGHVEVRIRDLRTCFNLNSLAGPDAALAERQLQRVLPGSAERGLPPHRLVARLADWIDADSQPRPDSLDGLDYALLDPPRTTADAPLVDLSELNWVAPLDPERYRRHPSLCVMPDTGPWRLNLNSLREDQLPMLEALLEDRVPGPQLARLIAARPPAGYTGIDEVQAVLGNQADWLRELGNRMTLAPDYLELGITVSIGDTPYRFQRLLQAEGVSNWSPRVAAARVRTLARRSEGMIPTTAETGRIRPEDETP</sequence>
<dbReference type="PANTHER" id="PTHR38831">
    <property type="entry name" value="TYPE II SECRETION SYSTEM PROTEIN K"/>
    <property type="match status" value="1"/>
</dbReference>